<evidence type="ECO:0000256" key="2">
    <source>
        <dbReference type="ARBA" id="ARBA00022692"/>
    </source>
</evidence>
<evidence type="ECO:0000256" key="1">
    <source>
        <dbReference type="ARBA" id="ARBA00004141"/>
    </source>
</evidence>
<dbReference type="InterPro" id="IPR039020">
    <property type="entry name" value="PaxB-like"/>
</dbReference>
<dbReference type="Proteomes" id="UP000569329">
    <property type="component" value="Unassembled WGS sequence"/>
</dbReference>
<evidence type="ECO:0000256" key="5">
    <source>
        <dbReference type="SAM" id="Phobius"/>
    </source>
</evidence>
<dbReference type="PANTHER" id="PTHR42038:SF2">
    <property type="entry name" value="TERPENE CYCLASE AUSL"/>
    <property type="match status" value="1"/>
</dbReference>
<sequence length="246" mass="27715">MWLPPFLIPMSEVAPVTVGPADVADWLFWSLAGPTVLGWMATYLLAIRQTAVDGRTGIPAYMVAVNFAWEFSLAFLLEQTPTQRQINFVWVVVNVFLLYQMLRYGHRDYPLWSPRAFRAAMVGLLCWAALMVMAGANEFHDLDGMYIGMIINVPLSAAFILMLRRRDSSVGQSMYIAVAKCVASLFAGFTGFALYPSRLLFLVVVPTMVALDIAYIVLLYRQLRAEGRSPWAFRTRREPVESVSRS</sequence>
<name>A0A839DZU4_9PSEU</name>
<evidence type="ECO:0000313" key="7">
    <source>
        <dbReference type="Proteomes" id="UP000569329"/>
    </source>
</evidence>
<comment type="caution">
    <text evidence="6">The sequence shown here is derived from an EMBL/GenBank/DDBJ whole genome shotgun (WGS) entry which is preliminary data.</text>
</comment>
<keyword evidence="7" id="KW-1185">Reference proteome</keyword>
<reference evidence="6 7" key="1">
    <citation type="submission" date="2020-07" db="EMBL/GenBank/DDBJ databases">
        <title>Sequencing the genomes of 1000 actinobacteria strains.</title>
        <authorList>
            <person name="Klenk H.-P."/>
        </authorList>
    </citation>
    <scope>NUCLEOTIDE SEQUENCE [LARGE SCALE GENOMIC DNA]</scope>
    <source>
        <strain evidence="6 7">DSM 45975</strain>
    </source>
</reference>
<evidence type="ECO:0000256" key="4">
    <source>
        <dbReference type="ARBA" id="ARBA00023136"/>
    </source>
</evidence>
<dbReference type="RefSeq" id="WP_182545468.1">
    <property type="nucleotide sequence ID" value="NZ_JACGWZ010000005.1"/>
</dbReference>
<feature type="transmembrane region" description="Helical" evidence="5">
    <location>
        <begin position="58"/>
        <end position="76"/>
    </location>
</feature>
<keyword evidence="3 5" id="KW-1133">Transmembrane helix</keyword>
<organism evidence="6 7">
    <name type="scientific">Halosaccharopolyspora lacisalsi</name>
    <dbReference type="NCBI Taxonomy" id="1000566"/>
    <lineage>
        <taxon>Bacteria</taxon>
        <taxon>Bacillati</taxon>
        <taxon>Actinomycetota</taxon>
        <taxon>Actinomycetes</taxon>
        <taxon>Pseudonocardiales</taxon>
        <taxon>Pseudonocardiaceae</taxon>
        <taxon>Halosaccharopolyspora</taxon>
    </lineage>
</organism>
<dbReference type="GO" id="GO:0016020">
    <property type="term" value="C:membrane"/>
    <property type="evidence" value="ECO:0007669"/>
    <property type="project" value="UniProtKB-SubCell"/>
</dbReference>
<proteinExistence type="predicted"/>
<evidence type="ECO:0000313" key="6">
    <source>
        <dbReference type="EMBL" id="MBA8826209.1"/>
    </source>
</evidence>
<feature type="transmembrane region" description="Helical" evidence="5">
    <location>
        <begin position="175"/>
        <end position="194"/>
    </location>
</feature>
<keyword evidence="2 5" id="KW-0812">Transmembrane</keyword>
<dbReference type="EMBL" id="JACGWZ010000005">
    <property type="protein sequence ID" value="MBA8826209.1"/>
    <property type="molecule type" value="Genomic_DNA"/>
</dbReference>
<accession>A0A839DZU4</accession>
<evidence type="ECO:0000256" key="3">
    <source>
        <dbReference type="ARBA" id="ARBA00022989"/>
    </source>
</evidence>
<dbReference type="PANTHER" id="PTHR42038">
    <property type="match status" value="1"/>
</dbReference>
<dbReference type="Pfam" id="PF25129">
    <property type="entry name" value="Pyr4-TMTC"/>
    <property type="match status" value="1"/>
</dbReference>
<feature type="transmembrane region" description="Helical" evidence="5">
    <location>
        <begin position="200"/>
        <end position="220"/>
    </location>
</feature>
<dbReference type="AlphaFoldDB" id="A0A839DZU4"/>
<feature type="transmembrane region" description="Helical" evidence="5">
    <location>
        <begin position="116"/>
        <end position="134"/>
    </location>
</feature>
<gene>
    <name evidence="6" type="ORF">FHX42_003585</name>
</gene>
<dbReference type="GO" id="GO:0016829">
    <property type="term" value="F:lyase activity"/>
    <property type="evidence" value="ECO:0007669"/>
    <property type="project" value="InterPro"/>
</dbReference>
<feature type="transmembrane region" description="Helical" evidence="5">
    <location>
        <begin position="26"/>
        <end position="46"/>
    </location>
</feature>
<feature type="transmembrane region" description="Helical" evidence="5">
    <location>
        <begin position="88"/>
        <end position="104"/>
    </location>
</feature>
<protein>
    <submittedName>
        <fullName evidence="6">Uncharacterized protein</fullName>
    </submittedName>
</protein>
<comment type="subcellular location">
    <subcellularLocation>
        <location evidence="1">Membrane</location>
        <topology evidence="1">Multi-pass membrane protein</topology>
    </subcellularLocation>
</comment>
<keyword evidence="4 5" id="KW-0472">Membrane</keyword>
<feature type="transmembrane region" description="Helical" evidence="5">
    <location>
        <begin position="146"/>
        <end position="163"/>
    </location>
</feature>